<accession>A0A8C3SGZ2</accession>
<reference evidence="1" key="1">
    <citation type="submission" date="2025-08" db="UniProtKB">
        <authorList>
            <consortium name="Ensembl"/>
        </authorList>
    </citation>
    <scope>IDENTIFICATION</scope>
</reference>
<evidence type="ECO:0000313" key="2">
    <source>
        <dbReference type="Proteomes" id="UP000694403"/>
    </source>
</evidence>
<evidence type="ECO:0000313" key="1">
    <source>
        <dbReference type="Ensembl" id="ENSCSRP00000014109.1"/>
    </source>
</evidence>
<dbReference type="Proteomes" id="UP000694403">
    <property type="component" value="Unplaced"/>
</dbReference>
<dbReference type="AlphaFoldDB" id="A0A8C3SGZ2"/>
<reference evidence="1" key="2">
    <citation type="submission" date="2025-09" db="UniProtKB">
        <authorList>
            <consortium name="Ensembl"/>
        </authorList>
    </citation>
    <scope>IDENTIFICATION</scope>
</reference>
<sequence length="117" mass="13198">AAGHYSLLRPLQSPLRLILPKKGIEPTGTAPQMLLEAQCPMEQIACLQTETQALQVGLFISFLTGEALVWGSPLLEQDHPILASWDTFLRVFEWEEQSLKDMLKEQLGRERGRAQNQ</sequence>
<name>A0A8C3SGZ2_CHESE</name>
<evidence type="ECO:0008006" key="3">
    <source>
        <dbReference type="Google" id="ProtNLM"/>
    </source>
</evidence>
<dbReference type="Ensembl" id="ENSCSRT00000014700.1">
    <property type="protein sequence ID" value="ENSCSRP00000014109.1"/>
    <property type="gene ID" value="ENSCSRG00000010768.1"/>
</dbReference>
<protein>
    <recommendedName>
        <fullName evidence="3">DUF4939 domain-containing protein</fullName>
    </recommendedName>
</protein>
<keyword evidence="2" id="KW-1185">Reference proteome</keyword>
<proteinExistence type="predicted"/>
<organism evidence="1 2">
    <name type="scientific">Chelydra serpentina</name>
    <name type="common">Snapping turtle</name>
    <name type="synonym">Testudo serpentina</name>
    <dbReference type="NCBI Taxonomy" id="8475"/>
    <lineage>
        <taxon>Eukaryota</taxon>
        <taxon>Metazoa</taxon>
        <taxon>Chordata</taxon>
        <taxon>Craniata</taxon>
        <taxon>Vertebrata</taxon>
        <taxon>Euteleostomi</taxon>
        <taxon>Archelosauria</taxon>
        <taxon>Testudinata</taxon>
        <taxon>Testudines</taxon>
        <taxon>Cryptodira</taxon>
        <taxon>Durocryptodira</taxon>
        <taxon>Americhelydia</taxon>
        <taxon>Chelydroidea</taxon>
        <taxon>Chelydridae</taxon>
        <taxon>Chelydra</taxon>
    </lineage>
</organism>